<accession>A0ABN4WPC9</accession>
<reference evidence="1 2" key="1">
    <citation type="submission" date="2017-02" db="EMBL/GenBank/DDBJ databases">
        <authorList>
            <person name="Jeong S."/>
        </authorList>
    </citation>
    <scope>NUCLEOTIDE SEQUENCE [LARGE SCALE GENOMIC DNA]</scope>
    <source>
        <strain evidence="1 2">RMAR6-6</strain>
    </source>
</reference>
<evidence type="ECO:0000313" key="2">
    <source>
        <dbReference type="Proteomes" id="UP000188174"/>
    </source>
</evidence>
<dbReference type="InterPro" id="IPR018679">
    <property type="entry name" value="DUF2161"/>
</dbReference>
<organism evidence="1 2">
    <name type="scientific">Roseibium algicola</name>
    <dbReference type="NCBI Taxonomy" id="2857014"/>
    <lineage>
        <taxon>Bacteria</taxon>
        <taxon>Pseudomonadati</taxon>
        <taxon>Pseudomonadota</taxon>
        <taxon>Alphaproteobacteria</taxon>
        <taxon>Hyphomicrobiales</taxon>
        <taxon>Stappiaceae</taxon>
        <taxon>Roseibium</taxon>
    </lineage>
</organism>
<evidence type="ECO:0000313" key="1">
    <source>
        <dbReference type="EMBL" id="AQQ03628.1"/>
    </source>
</evidence>
<sequence length="224" mass="24519">MGRILETELYPPVKAFLVEQGYEVKAEVGSADIVACREGTDPVIVELKTGFTLSLFHQAVVRQSVTDAVYVAVVRGKGRQFLQSLKKNLQLARRLGLGVITVRLPDGVVEVHLDPAPFTPRKSRARKDRLLREFARRVGDPNTGGSTRTTLVTAYRQDAIRCAEHLSTNGPSRGADVARATGVATATRMMADDHYGWFERVERGIYALTPKGLASLGTPDETAE</sequence>
<dbReference type="RefSeq" id="WP_077290945.1">
    <property type="nucleotide sequence ID" value="NZ_CP019630.1"/>
</dbReference>
<name>A0ABN4WPC9_9HYPH</name>
<dbReference type="Proteomes" id="UP000188174">
    <property type="component" value="Chromosome"/>
</dbReference>
<gene>
    <name evidence="1" type="ORF">B0E33_08500</name>
</gene>
<protein>
    <submittedName>
        <fullName evidence="1">Uncharacterized protein</fullName>
    </submittedName>
</protein>
<proteinExistence type="predicted"/>
<dbReference type="Pfam" id="PF09929">
    <property type="entry name" value="DUF2161"/>
    <property type="match status" value="1"/>
</dbReference>
<keyword evidence="2" id="KW-1185">Reference proteome</keyword>
<dbReference type="EMBL" id="CP019630">
    <property type="protein sequence ID" value="AQQ03628.1"/>
    <property type="molecule type" value="Genomic_DNA"/>
</dbReference>